<dbReference type="Gene3D" id="3.40.50.300">
    <property type="entry name" value="P-loop containing nucleotide triphosphate hydrolases"/>
    <property type="match status" value="1"/>
</dbReference>
<gene>
    <name evidence="2" type="ORF">BKK51_07555</name>
</gene>
<reference evidence="2 3" key="1">
    <citation type="submission" date="2016-10" db="EMBL/GenBank/DDBJ databases">
        <title>Rodentibacter gen. nov. and new species.</title>
        <authorList>
            <person name="Christensen H."/>
        </authorList>
    </citation>
    <scope>NUCLEOTIDE SEQUENCE [LARGE SCALE GENOMIC DNA]</scope>
    <source>
        <strain evidence="2 3">H1983213011</strain>
    </source>
</reference>
<accession>A0A1V3IS54</accession>
<proteinExistence type="predicted"/>
<evidence type="ECO:0000259" key="1">
    <source>
        <dbReference type="Pfam" id="PF02463"/>
    </source>
</evidence>
<name>A0A1V3IS54_9PAST</name>
<dbReference type="GO" id="GO:0000731">
    <property type="term" value="P:DNA synthesis involved in DNA repair"/>
    <property type="evidence" value="ECO:0007669"/>
    <property type="project" value="TreeGrafter"/>
</dbReference>
<comment type="caution">
    <text evidence="2">The sequence shown here is derived from an EMBL/GenBank/DDBJ whole genome shotgun (WGS) entry which is preliminary data.</text>
</comment>
<dbReference type="RefSeq" id="WP_077474225.1">
    <property type="nucleotide sequence ID" value="NZ_MLHK01000038.1"/>
</dbReference>
<feature type="domain" description="RecF/RecN/SMC N-terminal" evidence="1">
    <location>
        <begin position="2"/>
        <end position="336"/>
    </location>
</feature>
<dbReference type="InterPro" id="IPR003395">
    <property type="entry name" value="RecF/RecN/SMC_N"/>
</dbReference>
<dbReference type="Proteomes" id="UP000188728">
    <property type="component" value="Unassembled WGS sequence"/>
</dbReference>
<evidence type="ECO:0000313" key="3">
    <source>
        <dbReference type="Proteomes" id="UP000188728"/>
    </source>
</evidence>
<sequence length="373" mass="43615">MFKKIYIHNYKCFENFELEVDEIKTLLFLGKNGTGKSSLLNVLTILRDIARGKNLLDDLFKIDDFNNHKKPLEIYCTIQIDEKNEIGEIDNKVFDYEFSIIWNDEFHRVKINYEKLSVNQQIIYERDDNGAITFGDSIFTLDWHSAALPLLISRNKKVEDDLNLLKEWLSSMILIAPVPSLISSFSEKEESILQKTASNFVSWFRNLYTSYPKLYLELDKTLKDIFTDFDRIELAPYGNNSRVLNILFSYEEGKIAPLKLKIEQLSDGEKVLIIASTIIALTSVKDKIFCFWDEPDNYVSIYVVETLISYMKKKFDRSKSHQLFITSHDELVINAFPHSKIRFFYRNSHQAPTRVKIFEQDADIVDLIKFGND</sequence>
<dbReference type="InterPro" id="IPR027417">
    <property type="entry name" value="P-loop_NTPase"/>
</dbReference>
<organism evidence="2 3">
    <name type="scientific">Rodentibacter trehalosifermentans</name>
    <dbReference type="NCBI Taxonomy" id="1908263"/>
    <lineage>
        <taxon>Bacteria</taxon>
        <taxon>Pseudomonadati</taxon>
        <taxon>Pseudomonadota</taxon>
        <taxon>Gammaproteobacteria</taxon>
        <taxon>Pasteurellales</taxon>
        <taxon>Pasteurellaceae</taxon>
        <taxon>Rodentibacter</taxon>
    </lineage>
</organism>
<dbReference type="GO" id="GO:0006302">
    <property type="term" value="P:double-strand break repair"/>
    <property type="evidence" value="ECO:0007669"/>
    <property type="project" value="TreeGrafter"/>
</dbReference>
<dbReference type="SUPFAM" id="SSF52540">
    <property type="entry name" value="P-loop containing nucleoside triphosphate hydrolases"/>
    <property type="match status" value="1"/>
</dbReference>
<dbReference type="PANTHER" id="PTHR32182">
    <property type="entry name" value="DNA REPLICATION AND REPAIR PROTEIN RECF"/>
    <property type="match status" value="1"/>
</dbReference>
<dbReference type="AlphaFoldDB" id="A0A1V3IS54"/>
<dbReference type="EMBL" id="MLHK01000038">
    <property type="protein sequence ID" value="OOF45077.1"/>
    <property type="molecule type" value="Genomic_DNA"/>
</dbReference>
<dbReference type="PANTHER" id="PTHR32182:SF22">
    <property type="entry name" value="ATP-DEPENDENT ENDONUCLEASE, OLD FAMILY-RELATED"/>
    <property type="match status" value="1"/>
</dbReference>
<protein>
    <recommendedName>
        <fullName evidence="1">RecF/RecN/SMC N-terminal domain-containing protein</fullName>
    </recommendedName>
</protein>
<evidence type="ECO:0000313" key="2">
    <source>
        <dbReference type="EMBL" id="OOF45077.1"/>
    </source>
</evidence>
<dbReference type="Pfam" id="PF02463">
    <property type="entry name" value="SMC_N"/>
    <property type="match status" value="1"/>
</dbReference>